<comment type="similarity">
    <text evidence="2">Belongs to the SNF2/RAD54 helicase family. SWR1 subfamily.</text>
</comment>
<keyword evidence="5" id="KW-0347">Helicase</keyword>
<dbReference type="Gene3D" id="3.40.50.300">
    <property type="entry name" value="P-loop containing nucleotide triphosphate hydrolases"/>
    <property type="match status" value="1"/>
</dbReference>
<evidence type="ECO:0000256" key="6">
    <source>
        <dbReference type="ARBA" id="ARBA00022840"/>
    </source>
</evidence>
<dbReference type="EMBL" id="JBICBT010001408">
    <property type="protein sequence ID" value="KAL3068340.1"/>
    <property type="molecule type" value="Genomic_DNA"/>
</dbReference>
<feature type="region of interest" description="Disordered" evidence="11">
    <location>
        <begin position="1811"/>
        <end position="1832"/>
    </location>
</feature>
<evidence type="ECO:0000259" key="15">
    <source>
        <dbReference type="PROSITE" id="PS51204"/>
    </source>
</evidence>
<dbReference type="SMART" id="SM00487">
    <property type="entry name" value="DEXDc"/>
    <property type="match status" value="1"/>
</dbReference>
<feature type="region of interest" description="Disordered" evidence="11">
    <location>
        <begin position="1475"/>
        <end position="1532"/>
    </location>
</feature>
<dbReference type="CDD" id="cd18793">
    <property type="entry name" value="SF2_C_SNF"/>
    <property type="match status" value="1"/>
</dbReference>
<feature type="region of interest" description="Disordered" evidence="11">
    <location>
        <begin position="363"/>
        <end position="390"/>
    </location>
</feature>
<dbReference type="GO" id="GO:0003677">
    <property type="term" value="F:DNA binding"/>
    <property type="evidence" value="ECO:0007669"/>
    <property type="project" value="UniProtKB-KW"/>
</dbReference>
<feature type="region of interest" description="Disordered" evidence="11">
    <location>
        <begin position="1928"/>
        <end position="1948"/>
    </location>
</feature>
<evidence type="ECO:0000256" key="9">
    <source>
        <dbReference type="ARBA" id="ARBA00023242"/>
    </source>
</evidence>
<evidence type="ECO:0000256" key="10">
    <source>
        <dbReference type="SAM" id="Coils"/>
    </source>
</evidence>
<keyword evidence="7" id="KW-0156">Chromatin regulator</keyword>
<organism evidence="16 17">
    <name type="scientific">Heterodera trifolii</name>
    <dbReference type="NCBI Taxonomy" id="157864"/>
    <lineage>
        <taxon>Eukaryota</taxon>
        <taxon>Metazoa</taxon>
        <taxon>Ecdysozoa</taxon>
        <taxon>Nematoda</taxon>
        <taxon>Chromadorea</taxon>
        <taxon>Rhabditida</taxon>
        <taxon>Tylenchina</taxon>
        <taxon>Tylenchomorpha</taxon>
        <taxon>Tylenchoidea</taxon>
        <taxon>Heteroderidae</taxon>
        <taxon>Heteroderinae</taxon>
        <taxon>Heterodera</taxon>
    </lineage>
</organism>
<dbReference type="GO" id="GO:0005524">
    <property type="term" value="F:ATP binding"/>
    <property type="evidence" value="ECO:0007669"/>
    <property type="project" value="UniProtKB-KW"/>
</dbReference>
<dbReference type="Pfam" id="PF07529">
    <property type="entry name" value="HSA"/>
    <property type="match status" value="1"/>
</dbReference>
<gene>
    <name evidence="16" type="ORF">niasHT_030631</name>
</gene>
<dbReference type="GO" id="GO:0005634">
    <property type="term" value="C:nucleus"/>
    <property type="evidence" value="ECO:0007669"/>
    <property type="project" value="UniProtKB-SubCell"/>
</dbReference>
<dbReference type="PANTHER" id="PTHR45685:SF1">
    <property type="entry name" value="HELICASE SRCAP"/>
    <property type="match status" value="1"/>
</dbReference>
<feature type="coiled-coil region" evidence="10">
    <location>
        <begin position="1326"/>
        <end position="1353"/>
    </location>
</feature>
<keyword evidence="10" id="KW-0175">Coiled coil</keyword>
<dbReference type="CDD" id="cd18003">
    <property type="entry name" value="DEXQc_SRCAP"/>
    <property type="match status" value="1"/>
</dbReference>
<evidence type="ECO:0000256" key="11">
    <source>
        <dbReference type="SAM" id="MobiDB-lite"/>
    </source>
</evidence>
<keyword evidence="6" id="KW-0067">ATP-binding</keyword>
<dbReference type="SMART" id="SM00573">
    <property type="entry name" value="HSA"/>
    <property type="match status" value="1"/>
</dbReference>
<keyword evidence="3" id="KW-0547">Nucleotide-binding</keyword>
<dbReference type="Pfam" id="PF00176">
    <property type="entry name" value="SNF2-rel_dom"/>
    <property type="match status" value="1"/>
</dbReference>
<evidence type="ECO:0000259" key="12">
    <source>
        <dbReference type="PROSITE" id="PS50090"/>
    </source>
</evidence>
<dbReference type="PROSITE" id="PS50090">
    <property type="entry name" value="MYB_LIKE"/>
    <property type="match status" value="1"/>
</dbReference>
<dbReference type="CDD" id="cd00167">
    <property type="entry name" value="SANT"/>
    <property type="match status" value="1"/>
</dbReference>
<evidence type="ECO:0000313" key="17">
    <source>
        <dbReference type="Proteomes" id="UP001620626"/>
    </source>
</evidence>
<dbReference type="GO" id="GO:0006325">
    <property type="term" value="P:chromatin organization"/>
    <property type="evidence" value="ECO:0007669"/>
    <property type="project" value="UniProtKB-KW"/>
</dbReference>
<dbReference type="Proteomes" id="UP001620626">
    <property type="component" value="Unassembled WGS sequence"/>
</dbReference>
<evidence type="ECO:0000256" key="1">
    <source>
        <dbReference type="ARBA" id="ARBA00004123"/>
    </source>
</evidence>
<dbReference type="InterPro" id="IPR001650">
    <property type="entry name" value="Helicase_C-like"/>
</dbReference>
<evidence type="ECO:0000313" key="16">
    <source>
        <dbReference type="EMBL" id="KAL3068340.1"/>
    </source>
</evidence>
<dbReference type="FunFam" id="3.40.50.10810:FF:000005">
    <property type="entry name" value="Photoperiod-independent early flowering 1"/>
    <property type="match status" value="1"/>
</dbReference>
<feature type="compositionally biased region" description="Basic and acidic residues" evidence="11">
    <location>
        <begin position="366"/>
        <end position="383"/>
    </location>
</feature>
<comment type="caution">
    <text evidence="16">The sequence shown here is derived from an EMBL/GenBank/DDBJ whole genome shotgun (WGS) entry which is preliminary data.</text>
</comment>
<evidence type="ECO:0000256" key="5">
    <source>
        <dbReference type="ARBA" id="ARBA00022806"/>
    </source>
</evidence>
<dbReference type="PANTHER" id="PTHR45685">
    <property type="entry name" value="HELICASE SRCAP-RELATED"/>
    <property type="match status" value="1"/>
</dbReference>
<comment type="subcellular location">
    <subcellularLocation>
        <location evidence="1">Nucleus</location>
    </subcellularLocation>
</comment>
<evidence type="ECO:0000256" key="8">
    <source>
        <dbReference type="ARBA" id="ARBA00023125"/>
    </source>
</evidence>
<evidence type="ECO:0000256" key="2">
    <source>
        <dbReference type="ARBA" id="ARBA00009220"/>
    </source>
</evidence>
<dbReference type="InterPro" id="IPR050520">
    <property type="entry name" value="INO80/SWR1_helicase"/>
</dbReference>
<evidence type="ECO:0000259" key="14">
    <source>
        <dbReference type="PROSITE" id="PS51194"/>
    </source>
</evidence>
<dbReference type="InterPro" id="IPR001005">
    <property type="entry name" value="SANT/Myb"/>
</dbReference>
<name>A0ABD2HUG7_9BILA</name>
<dbReference type="InterPro" id="IPR038718">
    <property type="entry name" value="SNF2-like_sf"/>
</dbReference>
<feature type="region of interest" description="Disordered" evidence="11">
    <location>
        <begin position="265"/>
        <end position="296"/>
    </location>
</feature>
<feature type="compositionally biased region" description="Basic and acidic residues" evidence="11">
    <location>
        <begin position="273"/>
        <end position="282"/>
    </location>
</feature>
<evidence type="ECO:0000256" key="7">
    <source>
        <dbReference type="ARBA" id="ARBA00022853"/>
    </source>
</evidence>
<feature type="domain" description="Helicase C-terminal" evidence="14">
    <location>
        <begin position="1063"/>
        <end position="1213"/>
    </location>
</feature>
<keyword evidence="4" id="KW-0378">Hydrolase</keyword>
<feature type="domain" description="Helicase ATP-binding" evidence="13">
    <location>
        <begin position="450"/>
        <end position="615"/>
    </location>
</feature>
<feature type="compositionally biased region" description="Polar residues" evidence="11">
    <location>
        <begin position="1937"/>
        <end position="1948"/>
    </location>
</feature>
<dbReference type="Gene3D" id="1.20.120.850">
    <property type="entry name" value="SWI2/SNF2 ATPases, N-terminal domain"/>
    <property type="match status" value="1"/>
</dbReference>
<dbReference type="InterPro" id="IPR049730">
    <property type="entry name" value="SNF2/RAD54-like_C"/>
</dbReference>
<dbReference type="InterPro" id="IPR000330">
    <property type="entry name" value="SNF2_N"/>
</dbReference>
<dbReference type="PROSITE" id="PS51194">
    <property type="entry name" value="HELICASE_CTER"/>
    <property type="match status" value="1"/>
</dbReference>
<evidence type="ECO:0000256" key="3">
    <source>
        <dbReference type="ARBA" id="ARBA00022741"/>
    </source>
</evidence>
<evidence type="ECO:0000256" key="4">
    <source>
        <dbReference type="ARBA" id="ARBA00022801"/>
    </source>
</evidence>
<evidence type="ECO:0000259" key="13">
    <source>
        <dbReference type="PROSITE" id="PS51192"/>
    </source>
</evidence>
<dbReference type="SMART" id="SM00490">
    <property type="entry name" value="HELICc"/>
    <property type="match status" value="1"/>
</dbReference>
<sequence length="1948" mass="219552">MDITGGNTPNLFEVLLRNFCSESSSVQEKAVSSIPSIEQRFAEVETNEFKAAFGELSGGTLRLVADDRPSTSAEANDQQYKPIEIVIGDDAEVVQQPSSSSSLISSHPETVQDAKVYARIRELREAGLWSATRLPKCEDPPRRKLHWDYLLEEVRWIATDFTNERKAKKEWARKLAVRAKAECHRLLSSTNEVKKKEQEEKEAKRICGTVAKKIREFWTNVDKVVEFRATEIVESRKRKALGQQLNFLVGAADKITSLLHEHMADSASVSRRSHSEKSRAGELSEGEGMLTDGEDDERTIDTEEANQQKAHVEMEVNELSKEANLGLDEFLTSLPSGYLESLGYKIPPPSQSVADECEMTVSSHLESSDDRTEAQRTGEEKPDLNNVDYAGLRSDNSEVRRKQLDNIAVAALEFQPKGNTLETTEVKTEVPFLIRGDLREYQLVGLDWLVTLYEKNLNGILADEMGLGKTIQTIALLAHLACDRAVWGPHLIIVPTSVILNWEMELKKWCPALKVLTYFGTAKERAEKRKGWSKSNAFHVCITSYKLATQDIRAFKKKAWQYLILDEAQNIKNFKSQRWQTLLRIQSRRRLLLTGTPLQNSLMELWALLHFLMPHVFASHDDFKEWFHSPITDMVEGTSEVDLALVQCLHKILRPFILRRLKSEVEKQLPTKTEKIIPCPLSKRQRFLYNEFLSRRTTMDNLKSGNMLSVLGIIIQLRKCCNHPNLFEPRPVLSPLVIPSISCQFPRLISSDRAQPTNASDGTNFLTLNKLSSSKPWHFFERLCDPTTSSAGCLSASNFAAMGEPPTIDGLVRFIGDEDGGRFFRIEIKRQQKEEEKEQNHDNNRIICNGGDQRFVNNSRKRKYPSDISAKSSPILLKIVREEQRTPDIFQSARRELQQILKKRTEENRRIGIWLSAEKKLRGRPLLSSETLRFVTTNNALSTNSSGPTTEIGSANALRNVDEQLAIGLFDRACQTVQQRVVEWVEMSLNRFLICVLKMLTTGAFPRPFVTAPFERYDHEITQHSVRHYAKEEGHLAQRAYIARQLEFPELRLIEYDCGKLQMLARLLESLFSNKHRCLIFTQMSRMLDILQAFLSYHNYKYFRLDGTTHIDQRQAMMERFNSDSSVFCFILSTRSGGVGVNLTGADTVIFYDSDWNPTMDAQAQDRCHRIGQTRNVTIYRLISEKTIEENILTKSMQKRRLGEMAIDQGEFTPDFFKNTGNLRDLFSNETAVAEIIAPVVDEPKNIKDVEAAMNRVEDSQDAIAAQLAKEEDTAEVAEFDETQNGASTSYDLRDIDSPSEQYLELISGLKPVERYAVNFMADEYKPMLDKEVEEAEAKIKAKQMEFMEKQRNADVGLLDDTVDENGSAVGGRRRRKEEELLDIAYDASTGPAAVDEFDRFSHSPLPFTCDVSSFDDIPIWMPPSPPNSEAGGVCSVPSFDIYSPIDGALLYQPGPMAEDELPPLPPLLPSLDAFPRGVSRSPRKTTAESPLRTMVTKQRRRRSTSTTKNVLTTKEERQQQQMPKDGPIVGIPPEIAASIRSVEAMVERRHFVDAAAAFERPPSPPESAPNTPMVMTPLNSASTNVLPMPQLLPVPGHIVVVASSSPTTLPPKLEHAEAITELSTAGSTPGPSFVLPPAVAMPTISTLDEAIESTLRKSRKRVQSPSTFAPTVPRYLIRNLGPFPQQSFERVGPNASRHIFRLVCPEWRANSNTLPMPGPIGMESVDFEGIPWSAAEDQRLLKAISEKHCLTNAADQQLLTRPGIQFNWEFVSQYVNVRSNQYRSPRQCALRYQNFVLRCDEAFEENALGRRGPIPAVPSSRRSRPSVSAPPPHSVIFDCNLAAQEASVVARKHAAHLANCALFRRRVAPPTAEPTRAESQTQNQLFCLTGRMPPQQEAQLNELGTRCTNVARPTDIIDVRRQLMERRAQQRRMTPAGTSGQSTAPTQ</sequence>
<dbReference type="Pfam" id="PF00271">
    <property type="entry name" value="Helicase_C"/>
    <property type="match status" value="1"/>
</dbReference>
<dbReference type="SUPFAM" id="SSF52540">
    <property type="entry name" value="P-loop containing nucleoside triphosphate hydrolases"/>
    <property type="match status" value="2"/>
</dbReference>
<reference evidence="16 17" key="1">
    <citation type="submission" date="2024-10" db="EMBL/GenBank/DDBJ databases">
        <authorList>
            <person name="Kim D."/>
        </authorList>
    </citation>
    <scope>NUCLEOTIDE SEQUENCE [LARGE SCALE GENOMIC DNA]</scope>
    <source>
        <strain evidence="16">BH-2024</strain>
    </source>
</reference>
<dbReference type="InterPro" id="IPR014012">
    <property type="entry name" value="HSA_dom"/>
</dbReference>
<keyword evidence="17" id="KW-1185">Reference proteome</keyword>
<dbReference type="InterPro" id="IPR027417">
    <property type="entry name" value="P-loop_NTPase"/>
</dbReference>
<dbReference type="InterPro" id="IPR014001">
    <property type="entry name" value="Helicase_ATP-bd"/>
</dbReference>
<protein>
    <submittedName>
        <fullName evidence="16">Uncharacterized protein</fullName>
    </submittedName>
</protein>
<dbReference type="Gene3D" id="3.40.50.10810">
    <property type="entry name" value="Tandem AAA-ATPase domain"/>
    <property type="match status" value="1"/>
</dbReference>
<feature type="domain" description="Myb-like" evidence="12">
    <location>
        <begin position="1732"/>
        <end position="1797"/>
    </location>
</feature>
<proteinExistence type="inferred from homology"/>
<accession>A0ABD2HUG7</accession>
<dbReference type="GO" id="GO:0004386">
    <property type="term" value="F:helicase activity"/>
    <property type="evidence" value="ECO:0007669"/>
    <property type="project" value="UniProtKB-KW"/>
</dbReference>
<keyword evidence="8" id="KW-0238">DNA-binding</keyword>
<keyword evidence="9" id="KW-0539">Nucleus</keyword>
<dbReference type="PROSITE" id="PS51204">
    <property type="entry name" value="HSA"/>
    <property type="match status" value="1"/>
</dbReference>
<dbReference type="GO" id="GO:0016787">
    <property type="term" value="F:hydrolase activity"/>
    <property type="evidence" value="ECO:0007669"/>
    <property type="project" value="UniProtKB-KW"/>
</dbReference>
<dbReference type="FunFam" id="3.40.50.300:FF:001674">
    <property type="entry name" value="E1A-binding protein p400 isoform X7"/>
    <property type="match status" value="1"/>
</dbReference>
<feature type="domain" description="HSA" evidence="15">
    <location>
        <begin position="134"/>
        <end position="206"/>
    </location>
</feature>
<dbReference type="Gene3D" id="1.10.10.60">
    <property type="entry name" value="Homeodomain-like"/>
    <property type="match status" value="1"/>
</dbReference>
<dbReference type="PROSITE" id="PS51192">
    <property type="entry name" value="HELICASE_ATP_BIND_1"/>
    <property type="match status" value="1"/>
</dbReference>